<name>A0A2R6WMZ1_MARPO</name>
<dbReference type="AlphaFoldDB" id="A0A2R6WMZ1"/>
<evidence type="ECO:0000313" key="2">
    <source>
        <dbReference type="Proteomes" id="UP000244005"/>
    </source>
</evidence>
<evidence type="ECO:0000313" key="1">
    <source>
        <dbReference type="EMBL" id="PTQ35224.1"/>
    </source>
</evidence>
<proteinExistence type="predicted"/>
<dbReference type="Gramene" id="Mp5g18520.1">
    <property type="protein sequence ID" value="Mp5g18520.1.cds1"/>
    <property type="gene ID" value="Mp5g18520"/>
</dbReference>
<organism evidence="1 2">
    <name type="scientific">Marchantia polymorpha</name>
    <name type="common">Common liverwort</name>
    <name type="synonym">Marchantia aquatica</name>
    <dbReference type="NCBI Taxonomy" id="3197"/>
    <lineage>
        <taxon>Eukaryota</taxon>
        <taxon>Viridiplantae</taxon>
        <taxon>Streptophyta</taxon>
        <taxon>Embryophyta</taxon>
        <taxon>Marchantiophyta</taxon>
        <taxon>Marchantiopsida</taxon>
        <taxon>Marchantiidae</taxon>
        <taxon>Marchantiales</taxon>
        <taxon>Marchantiaceae</taxon>
        <taxon>Marchantia</taxon>
    </lineage>
</organism>
<sequence>MDSWWELVHPEDRSGGRARGARCGAPSAGCLGPGPWVETNLGRQMNLVQAMVDVIVGIASHCCPVLSLKTKWSGQWLTCLDTGQEAKLVSLKDRDVKTQVHFMKKRVRDLGIQKFIPYTISSHSSYYGVSYDRYCALMFTEHVCFAAYQSVRKRIRQGAQIRVSSRSYGSSTTYRERMPQVQIFVKQMVLDISMTQIRIKWRIK</sequence>
<dbReference type="EMBL" id="KZ772745">
    <property type="protein sequence ID" value="PTQ35224.1"/>
    <property type="molecule type" value="Genomic_DNA"/>
</dbReference>
<protein>
    <submittedName>
        <fullName evidence="1">Uncharacterized protein</fullName>
    </submittedName>
</protein>
<reference evidence="2" key="1">
    <citation type="journal article" date="2017" name="Cell">
        <title>Insights into land plant evolution garnered from the Marchantia polymorpha genome.</title>
        <authorList>
            <person name="Bowman J.L."/>
            <person name="Kohchi T."/>
            <person name="Yamato K.T."/>
            <person name="Jenkins J."/>
            <person name="Shu S."/>
            <person name="Ishizaki K."/>
            <person name="Yamaoka S."/>
            <person name="Nishihama R."/>
            <person name="Nakamura Y."/>
            <person name="Berger F."/>
            <person name="Adam C."/>
            <person name="Aki S.S."/>
            <person name="Althoff F."/>
            <person name="Araki T."/>
            <person name="Arteaga-Vazquez M.A."/>
            <person name="Balasubrmanian S."/>
            <person name="Barry K."/>
            <person name="Bauer D."/>
            <person name="Boehm C.R."/>
            <person name="Briginshaw L."/>
            <person name="Caballero-Perez J."/>
            <person name="Catarino B."/>
            <person name="Chen F."/>
            <person name="Chiyoda S."/>
            <person name="Chovatia M."/>
            <person name="Davies K.M."/>
            <person name="Delmans M."/>
            <person name="Demura T."/>
            <person name="Dierschke T."/>
            <person name="Dolan L."/>
            <person name="Dorantes-Acosta A.E."/>
            <person name="Eklund D.M."/>
            <person name="Florent S.N."/>
            <person name="Flores-Sandoval E."/>
            <person name="Fujiyama A."/>
            <person name="Fukuzawa H."/>
            <person name="Galik B."/>
            <person name="Grimanelli D."/>
            <person name="Grimwood J."/>
            <person name="Grossniklaus U."/>
            <person name="Hamada T."/>
            <person name="Haseloff J."/>
            <person name="Hetherington A.J."/>
            <person name="Higo A."/>
            <person name="Hirakawa Y."/>
            <person name="Hundley H.N."/>
            <person name="Ikeda Y."/>
            <person name="Inoue K."/>
            <person name="Inoue S.I."/>
            <person name="Ishida S."/>
            <person name="Jia Q."/>
            <person name="Kakita M."/>
            <person name="Kanazawa T."/>
            <person name="Kawai Y."/>
            <person name="Kawashima T."/>
            <person name="Kennedy M."/>
            <person name="Kinose K."/>
            <person name="Kinoshita T."/>
            <person name="Kohara Y."/>
            <person name="Koide E."/>
            <person name="Komatsu K."/>
            <person name="Kopischke S."/>
            <person name="Kubo M."/>
            <person name="Kyozuka J."/>
            <person name="Lagercrantz U."/>
            <person name="Lin S.S."/>
            <person name="Lindquist E."/>
            <person name="Lipzen A.M."/>
            <person name="Lu C.W."/>
            <person name="De Luna E."/>
            <person name="Martienssen R.A."/>
            <person name="Minamino N."/>
            <person name="Mizutani M."/>
            <person name="Mizutani M."/>
            <person name="Mochizuki N."/>
            <person name="Monte I."/>
            <person name="Mosher R."/>
            <person name="Nagasaki H."/>
            <person name="Nakagami H."/>
            <person name="Naramoto S."/>
            <person name="Nishitani K."/>
            <person name="Ohtani M."/>
            <person name="Okamoto T."/>
            <person name="Okumura M."/>
            <person name="Phillips J."/>
            <person name="Pollak B."/>
            <person name="Reinders A."/>
            <person name="Rovekamp M."/>
            <person name="Sano R."/>
            <person name="Sawa S."/>
            <person name="Schmid M.W."/>
            <person name="Shirakawa M."/>
            <person name="Solano R."/>
            <person name="Spunde A."/>
            <person name="Suetsugu N."/>
            <person name="Sugano S."/>
            <person name="Sugiyama A."/>
            <person name="Sun R."/>
            <person name="Suzuki Y."/>
            <person name="Takenaka M."/>
            <person name="Takezawa D."/>
            <person name="Tomogane H."/>
            <person name="Tsuzuki M."/>
            <person name="Ueda T."/>
            <person name="Umeda M."/>
            <person name="Ward J.M."/>
            <person name="Watanabe Y."/>
            <person name="Yazaki K."/>
            <person name="Yokoyama R."/>
            <person name="Yoshitake Y."/>
            <person name="Yotsui I."/>
            <person name="Zachgo S."/>
            <person name="Schmutz J."/>
        </authorList>
    </citation>
    <scope>NUCLEOTIDE SEQUENCE [LARGE SCALE GENOMIC DNA]</scope>
    <source>
        <strain evidence="2">Tak-1</strain>
    </source>
</reference>
<keyword evidence="2" id="KW-1185">Reference proteome</keyword>
<dbReference type="Proteomes" id="UP000244005">
    <property type="component" value="Unassembled WGS sequence"/>
</dbReference>
<gene>
    <name evidence="1" type="ORF">MARPO_0073s0088</name>
</gene>
<accession>A0A2R6WMZ1</accession>